<dbReference type="Proteomes" id="UP000598467">
    <property type="component" value="Unassembled WGS sequence"/>
</dbReference>
<evidence type="ECO:0000313" key="4">
    <source>
        <dbReference type="Proteomes" id="UP000598467"/>
    </source>
</evidence>
<name>A0A926NUL0_9HYPH</name>
<feature type="transmembrane region" description="Helical" evidence="2">
    <location>
        <begin position="82"/>
        <end position="102"/>
    </location>
</feature>
<evidence type="ECO:0000256" key="1">
    <source>
        <dbReference type="SAM" id="MobiDB-lite"/>
    </source>
</evidence>
<evidence type="ECO:0000313" key="3">
    <source>
        <dbReference type="EMBL" id="MBD1547677.1"/>
    </source>
</evidence>
<comment type="caution">
    <text evidence="3">The sequence shown here is derived from an EMBL/GenBank/DDBJ whole genome shotgun (WGS) entry which is preliminary data.</text>
</comment>
<feature type="region of interest" description="Disordered" evidence="1">
    <location>
        <begin position="273"/>
        <end position="331"/>
    </location>
</feature>
<keyword evidence="2" id="KW-0812">Transmembrane</keyword>
<gene>
    <name evidence="3" type="ORF">HK439_15520</name>
</gene>
<protein>
    <submittedName>
        <fullName evidence="3">DUF1499 domain-containing protein</fullName>
    </submittedName>
</protein>
<dbReference type="InterPro" id="IPR010865">
    <property type="entry name" value="DUF1499"/>
</dbReference>
<accession>A0A926NUL0</accession>
<dbReference type="RefSeq" id="WP_190292430.1">
    <property type="nucleotide sequence ID" value="NZ_JABFCZ010000016.1"/>
</dbReference>
<keyword evidence="2" id="KW-1133">Transmembrane helix</keyword>
<evidence type="ECO:0000256" key="2">
    <source>
        <dbReference type="SAM" id="Phobius"/>
    </source>
</evidence>
<feature type="compositionally biased region" description="Low complexity" evidence="1">
    <location>
        <begin position="319"/>
        <end position="331"/>
    </location>
</feature>
<proteinExistence type="predicted"/>
<sequence length="331" mass="35007">MKRYPVYSSTSARVSQRLGAVAVPVSILAVLAQRVALIGPREMVFSVLAGAGLGIVAIIFALVAFARLWARGGRGTTKAVLGTLYGIVAIVPLGLFAGNAFLSPGMEDVSTNWVDPPQFKAVASEPGEEMGEEPGGVLKALFQPAETGLQRDLFPDIVPRRYRIAPGQLHAAALEVARRNGWVITYELPPDLLDAPTGLQVEARTPLLGLTEDMVVRIRPDPVGALLDVRSVSRFGLEGLTGNVDRIRELFAGIDDVLLETYGDLERVAVTEEDLADPDQAGSDAAAAGPAEAGAGTEEKERIPVPAFKPYFEGEDNPAPDADNTAADLSG</sequence>
<feature type="compositionally biased region" description="Low complexity" evidence="1">
    <location>
        <begin position="278"/>
        <end position="296"/>
    </location>
</feature>
<organism evidence="3 4">
    <name type="scientific">Roseibium aggregatum</name>
    <dbReference type="NCBI Taxonomy" id="187304"/>
    <lineage>
        <taxon>Bacteria</taxon>
        <taxon>Pseudomonadati</taxon>
        <taxon>Pseudomonadota</taxon>
        <taxon>Alphaproteobacteria</taxon>
        <taxon>Hyphomicrobiales</taxon>
        <taxon>Stappiaceae</taxon>
        <taxon>Roseibium</taxon>
    </lineage>
</organism>
<reference evidence="3" key="1">
    <citation type="submission" date="2020-05" db="EMBL/GenBank/DDBJ databases">
        <title>Identification of trans-AT polyketide cluster in two marine bacteria, producers of a novel glutaramide-containing polyketide sesbanimide D and analogs.</title>
        <authorList>
            <person name="Kacar D."/>
            <person name="Rodriguez P."/>
            <person name="Canedo L."/>
            <person name="Gonzalez E."/>
            <person name="Galan B."/>
            <person name="De La Calle F."/>
            <person name="Garcia J.L."/>
        </authorList>
    </citation>
    <scope>NUCLEOTIDE SEQUENCE</scope>
    <source>
        <strain evidence="3">PHM038</strain>
    </source>
</reference>
<dbReference type="Pfam" id="PF07386">
    <property type="entry name" value="DUF1499"/>
    <property type="match status" value="1"/>
</dbReference>
<dbReference type="EMBL" id="JABFCZ010000016">
    <property type="protein sequence ID" value="MBD1547677.1"/>
    <property type="molecule type" value="Genomic_DNA"/>
</dbReference>
<keyword evidence="2" id="KW-0472">Membrane</keyword>
<feature type="transmembrane region" description="Helical" evidence="2">
    <location>
        <begin position="48"/>
        <end position="70"/>
    </location>
</feature>
<dbReference type="AlphaFoldDB" id="A0A926NUL0"/>